<keyword evidence="6" id="KW-1185">Reference proteome</keyword>
<reference evidence="5 6" key="1">
    <citation type="submission" date="2018-05" db="EMBL/GenBank/DDBJ databases">
        <title>Draft genome of Methanospirillum lacunae Ki8-1.</title>
        <authorList>
            <person name="Dueholm M.S."/>
            <person name="Nielsen P.H."/>
            <person name="Bakmann L.F."/>
            <person name="Otzen D.E."/>
        </authorList>
    </citation>
    <scope>NUCLEOTIDE SEQUENCE [LARGE SCALE GENOMIC DNA]</scope>
    <source>
        <strain evidence="5 6">Ki8-1</strain>
    </source>
</reference>
<evidence type="ECO:0000313" key="5">
    <source>
        <dbReference type="EMBL" id="PWR72104.1"/>
    </source>
</evidence>
<gene>
    <name evidence="5" type="ORF">DK846_08930</name>
</gene>
<dbReference type="CDD" id="cd00090">
    <property type="entry name" value="HTH_ARSR"/>
    <property type="match status" value="1"/>
</dbReference>
<dbReference type="GO" id="GO:0010181">
    <property type="term" value="F:FMN binding"/>
    <property type="evidence" value="ECO:0007669"/>
    <property type="project" value="InterPro"/>
</dbReference>
<dbReference type="Pfam" id="PF01022">
    <property type="entry name" value="HTH_5"/>
    <property type="match status" value="1"/>
</dbReference>
<evidence type="ECO:0000259" key="4">
    <source>
        <dbReference type="PROSITE" id="PS50987"/>
    </source>
</evidence>
<dbReference type="RefSeq" id="WP_109968594.1">
    <property type="nucleotide sequence ID" value="NZ_CP176093.1"/>
</dbReference>
<dbReference type="SMART" id="SM00418">
    <property type="entry name" value="HTH_ARSR"/>
    <property type="match status" value="1"/>
</dbReference>
<keyword evidence="3" id="KW-0804">Transcription</keyword>
<keyword evidence="1" id="KW-0805">Transcription regulation</keyword>
<proteinExistence type="predicted"/>
<evidence type="ECO:0000256" key="3">
    <source>
        <dbReference type="ARBA" id="ARBA00023163"/>
    </source>
</evidence>
<dbReference type="OrthoDB" id="73155at2157"/>
<dbReference type="InterPro" id="IPR036390">
    <property type="entry name" value="WH_DNA-bd_sf"/>
</dbReference>
<dbReference type="PANTHER" id="PTHR33154">
    <property type="entry name" value="TRANSCRIPTIONAL REGULATOR, ARSR FAMILY"/>
    <property type="match status" value="1"/>
</dbReference>
<feature type="domain" description="HTH arsR-type" evidence="4">
    <location>
        <begin position="12"/>
        <end position="109"/>
    </location>
</feature>
<dbReference type="InterPro" id="IPR029039">
    <property type="entry name" value="Flavoprotein-like_sf"/>
</dbReference>
<comment type="caution">
    <text evidence="5">The sequence shown here is derived from an EMBL/GenBank/DDBJ whole genome shotgun (WGS) entry which is preliminary data.</text>
</comment>
<dbReference type="GO" id="GO:0003677">
    <property type="term" value="F:DNA binding"/>
    <property type="evidence" value="ECO:0007669"/>
    <property type="project" value="UniProtKB-KW"/>
</dbReference>
<dbReference type="InterPro" id="IPR011991">
    <property type="entry name" value="ArsR-like_HTH"/>
</dbReference>
<name>A0A2V2MVB9_9EURY</name>
<dbReference type="Proteomes" id="UP000245657">
    <property type="component" value="Unassembled WGS sequence"/>
</dbReference>
<dbReference type="InterPro" id="IPR001845">
    <property type="entry name" value="HTH_ArsR_DNA-bd_dom"/>
</dbReference>
<dbReference type="NCBIfam" id="NF033788">
    <property type="entry name" value="HTH_metalloreg"/>
    <property type="match status" value="1"/>
</dbReference>
<keyword evidence="2" id="KW-0238">DNA-binding</keyword>
<dbReference type="InterPro" id="IPR051081">
    <property type="entry name" value="HTH_MetalResp_TranReg"/>
</dbReference>
<evidence type="ECO:0000256" key="1">
    <source>
        <dbReference type="ARBA" id="ARBA00023015"/>
    </source>
</evidence>
<dbReference type="AlphaFoldDB" id="A0A2V2MVB9"/>
<dbReference type="PROSITE" id="PS50987">
    <property type="entry name" value="HTH_ARSR_2"/>
    <property type="match status" value="1"/>
</dbReference>
<dbReference type="PRINTS" id="PR00778">
    <property type="entry name" value="HTHARSR"/>
</dbReference>
<dbReference type="PANTHER" id="PTHR33154:SF33">
    <property type="entry name" value="TRANSCRIPTIONAL REPRESSOR SDPR"/>
    <property type="match status" value="1"/>
</dbReference>
<dbReference type="Gene3D" id="3.40.50.360">
    <property type="match status" value="1"/>
</dbReference>
<dbReference type="EMBL" id="QGMY01000007">
    <property type="protein sequence ID" value="PWR72104.1"/>
    <property type="molecule type" value="Genomic_DNA"/>
</dbReference>
<accession>A0A2V2MVB9</accession>
<dbReference type="Gene3D" id="1.10.10.10">
    <property type="entry name" value="Winged helix-like DNA-binding domain superfamily/Winged helix DNA-binding domain"/>
    <property type="match status" value="1"/>
</dbReference>
<dbReference type="GeneID" id="97548031"/>
<organism evidence="5 6">
    <name type="scientific">Methanospirillum lacunae</name>
    <dbReference type="NCBI Taxonomy" id="668570"/>
    <lineage>
        <taxon>Archaea</taxon>
        <taxon>Methanobacteriati</taxon>
        <taxon>Methanobacteriota</taxon>
        <taxon>Stenosarchaea group</taxon>
        <taxon>Methanomicrobia</taxon>
        <taxon>Methanomicrobiales</taxon>
        <taxon>Methanospirillaceae</taxon>
        <taxon>Methanospirillum</taxon>
    </lineage>
</organism>
<dbReference type="InterPro" id="IPR036388">
    <property type="entry name" value="WH-like_DNA-bd_sf"/>
</dbReference>
<evidence type="ECO:0000313" key="6">
    <source>
        <dbReference type="Proteomes" id="UP000245657"/>
    </source>
</evidence>
<protein>
    <submittedName>
        <fullName evidence="5">ArsR family transcriptional regulator</fullName>
    </submittedName>
</protein>
<dbReference type="SUPFAM" id="SSF46785">
    <property type="entry name" value="Winged helix' DNA-binding domain"/>
    <property type="match status" value="1"/>
</dbReference>
<evidence type="ECO:0000256" key="2">
    <source>
        <dbReference type="ARBA" id="ARBA00023125"/>
    </source>
</evidence>
<sequence length="285" mass="31387">MAAEVPEDNAPDECPQVRDLAEAFKVLSDANRLRILFHLATDTTGTLGVSDLAARVGISQPAVSQHLKLLKSDGLVESERVGFHVNFTLNRARMVQIAGQFEQVRSIVLSRCNQQLVREKIPEGPLNIAIIYYSYSGITRGLMEKVQEVCGGDLIEIHTLKKYRSFTAFTTGCLRSRNEEKDQVTPDTIDVSAYDLLVIATPVWAWKPAPAANSLVSGLIGCAGKKAFVCTTYSSNPGHCLPILKKNLEEKGVVVAGEAAFSRRETEDSHHVMELIRMIIEAYQT</sequence>
<dbReference type="SUPFAM" id="SSF52218">
    <property type="entry name" value="Flavoproteins"/>
    <property type="match status" value="1"/>
</dbReference>
<dbReference type="GO" id="GO:0003700">
    <property type="term" value="F:DNA-binding transcription factor activity"/>
    <property type="evidence" value="ECO:0007669"/>
    <property type="project" value="InterPro"/>
</dbReference>